<accession>A0ABS8DAB8</accession>
<keyword evidence="2" id="KW-0805">Transcription regulation</keyword>
<dbReference type="InterPro" id="IPR036388">
    <property type="entry name" value="WH-like_DNA-bd_sf"/>
</dbReference>
<keyword evidence="4" id="KW-0804">Transcription</keyword>
<evidence type="ECO:0000256" key="4">
    <source>
        <dbReference type="ARBA" id="ARBA00023163"/>
    </source>
</evidence>
<name>A0ABS8DAB8_9NEIS</name>
<dbReference type="InterPro" id="IPR000847">
    <property type="entry name" value="LysR_HTH_N"/>
</dbReference>
<evidence type="ECO:0000256" key="3">
    <source>
        <dbReference type="ARBA" id="ARBA00023125"/>
    </source>
</evidence>
<protein>
    <submittedName>
        <fullName evidence="6">LysR family transcriptional regulator</fullName>
    </submittedName>
</protein>
<organism evidence="6 7">
    <name type="scientific">Leeia speluncae</name>
    <dbReference type="NCBI Taxonomy" id="2884804"/>
    <lineage>
        <taxon>Bacteria</taxon>
        <taxon>Pseudomonadati</taxon>
        <taxon>Pseudomonadota</taxon>
        <taxon>Betaproteobacteria</taxon>
        <taxon>Neisseriales</taxon>
        <taxon>Leeiaceae</taxon>
        <taxon>Leeia</taxon>
    </lineage>
</organism>
<reference evidence="6" key="1">
    <citation type="submission" date="2021-10" db="EMBL/GenBank/DDBJ databases">
        <title>The complete genome sequence of Leeia sp. TBRC 13508.</title>
        <authorList>
            <person name="Charoenyingcharoen P."/>
            <person name="Yukphan P."/>
        </authorList>
    </citation>
    <scope>NUCLEOTIDE SEQUENCE</scope>
    <source>
        <strain evidence="6">TBRC 13508</strain>
    </source>
</reference>
<comment type="caution">
    <text evidence="6">The sequence shown here is derived from an EMBL/GenBank/DDBJ whole genome shotgun (WGS) entry which is preliminary data.</text>
</comment>
<dbReference type="InterPro" id="IPR050389">
    <property type="entry name" value="LysR-type_TF"/>
</dbReference>
<dbReference type="Proteomes" id="UP001165395">
    <property type="component" value="Unassembled WGS sequence"/>
</dbReference>
<feature type="domain" description="HTH lysR-type" evidence="5">
    <location>
        <begin position="11"/>
        <end position="68"/>
    </location>
</feature>
<keyword evidence="7" id="KW-1185">Reference proteome</keyword>
<dbReference type="PANTHER" id="PTHR30118">
    <property type="entry name" value="HTH-TYPE TRANSCRIPTIONAL REGULATOR LEUO-RELATED"/>
    <property type="match status" value="1"/>
</dbReference>
<dbReference type="PROSITE" id="PS50931">
    <property type="entry name" value="HTH_LYSR"/>
    <property type="match status" value="1"/>
</dbReference>
<dbReference type="Gene3D" id="1.10.10.10">
    <property type="entry name" value="Winged helix-like DNA-binding domain superfamily/Winged helix DNA-binding domain"/>
    <property type="match status" value="1"/>
</dbReference>
<comment type="similarity">
    <text evidence="1">Belongs to the LysR transcriptional regulatory family.</text>
</comment>
<dbReference type="Pfam" id="PF00126">
    <property type="entry name" value="HTH_1"/>
    <property type="match status" value="1"/>
</dbReference>
<dbReference type="SUPFAM" id="SSF46785">
    <property type="entry name" value="Winged helix' DNA-binding domain"/>
    <property type="match status" value="1"/>
</dbReference>
<keyword evidence="3" id="KW-0238">DNA-binding</keyword>
<gene>
    <name evidence="6" type="ORF">LIN78_16110</name>
</gene>
<dbReference type="EMBL" id="JAJBZT010000012">
    <property type="protein sequence ID" value="MCB6185072.1"/>
    <property type="molecule type" value="Genomic_DNA"/>
</dbReference>
<proteinExistence type="inferred from homology"/>
<sequence length="307" mass="33777">MNDMHHDLGRIDLNLLLVFDSLYRHESVVGAADELSISPSAFSHALTRLRDALSDPLFMRYGNRMQPTIRAEQIAPVVAEALSALSGCLSTKTGFDPLTSTKSFVFAATDYTAFALLPMLIAHLQQVAPGLRTKVIYSNGRDSQAELKTGEIDFALGLDDELGSIASGIDTIDCFVDEYVVVVRKDHPTIHADITLEQYLDARHIVVTPWNEPKGVIDRTLEKLGHRREVSVQLPSLMAAPFIVGSTDLLITLPKRVATTLQAAASVKLLTPPFKTPNNILKIHSSAKYATNLGHKWIKEQILRAID</sequence>
<evidence type="ECO:0000256" key="2">
    <source>
        <dbReference type="ARBA" id="ARBA00023015"/>
    </source>
</evidence>
<evidence type="ECO:0000313" key="6">
    <source>
        <dbReference type="EMBL" id="MCB6185072.1"/>
    </source>
</evidence>
<dbReference type="PANTHER" id="PTHR30118:SF15">
    <property type="entry name" value="TRANSCRIPTIONAL REGULATORY PROTEIN"/>
    <property type="match status" value="1"/>
</dbReference>
<dbReference type="InterPro" id="IPR036390">
    <property type="entry name" value="WH_DNA-bd_sf"/>
</dbReference>
<dbReference type="Pfam" id="PF03466">
    <property type="entry name" value="LysR_substrate"/>
    <property type="match status" value="1"/>
</dbReference>
<dbReference type="InterPro" id="IPR005119">
    <property type="entry name" value="LysR_subst-bd"/>
</dbReference>
<evidence type="ECO:0000259" key="5">
    <source>
        <dbReference type="PROSITE" id="PS50931"/>
    </source>
</evidence>
<dbReference type="SUPFAM" id="SSF53850">
    <property type="entry name" value="Periplasmic binding protein-like II"/>
    <property type="match status" value="1"/>
</dbReference>
<dbReference type="RefSeq" id="WP_227181904.1">
    <property type="nucleotide sequence ID" value="NZ_JAJBZT010000012.1"/>
</dbReference>
<evidence type="ECO:0000313" key="7">
    <source>
        <dbReference type="Proteomes" id="UP001165395"/>
    </source>
</evidence>
<dbReference type="Gene3D" id="3.40.190.10">
    <property type="entry name" value="Periplasmic binding protein-like II"/>
    <property type="match status" value="2"/>
</dbReference>
<evidence type="ECO:0000256" key="1">
    <source>
        <dbReference type="ARBA" id="ARBA00009437"/>
    </source>
</evidence>